<keyword evidence="4 8" id="KW-0547">Nucleotide-binding</keyword>
<accession>A0A7C8YR97</accession>
<dbReference type="PROSITE" id="PS01266">
    <property type="entry name" value="ADENYLOSUCCIN_SYN_1"/>
    <property type="match status" value="1"/>
</dbReference>
<keyword evidence="3 8" id="KW-0479">Metal-binding</keyword>
<comment type="subcellular location">
    <subcellularLocation>
        <location evidence="8">Plastid</location>
        <location evidence="8">Chloroplast</location>
    </subcellularLocation>
</comment>
<dbReference type="HAMAP" id="MF_00011">
    <property type="entry name" value="Adenylosucc_synth"/>
    <property type="match status" value="1"/>
</dbReference>
<dbReference type="GO" id="GO:0005525">
    <property type="term" value="F:GTP binding"/>
    <property type="evidence" value="ECO:0007669"/>
    <property type="project" value="UniProtKB-UniRule"/>
</dbReference>
<dbReference type="Pfam" id="PF00709">
    <property type="entry name" value="Adenylsucc_synt"/>
    <property type="match status" value="2"/>
</dbReference>
<dbReference type="Gene3D" id="3.90.170.10">
    <property type="entry name" value="Adenylosuccinate Synthetase, subunit A, domain 3"/>
    <property type="match status" value="1"/>
</dbReference>
<sequence length="265" mass="29188">MNPSTLRFDPSLICFTRSTHGLDRVPTHCRPWRVSTRSRRTTAVECSSVKSADSVAVTQQTRDGLSRIDGLSQVSGVLGCQWGDEGKGKLVDILAQHFDVVARCQVKAYTTRVGSGPFPTEILGQDGDLLRFAGQEFGTTTGRPRRCGWLDVVALKYSCQINGFSSLNLTKLDVLSDLSEIRLGVAYKDVDGTPIKSFPADLRVLERLKVEYEVLPGWKTDISSVRNYGDLPLAAQNYVERIEELVGIPVHYIGVGPGRDALIFK</sequence>
<comment type="similarity">
    <text evidence="8 9">Belongs to the adenylosuccinate synthetase family.</text>
</comment>
<gene>
    <name evidence="8" type="primary">PURA</name>
</gene>
<evidence type="ECO:0000256" key="3">
    <source>
        <dbReference type="ARBA" id="ARBA00022723"/>
    </source>
</evidence>
<dbReference type="GO" id="GO:0046040">
    <property type="term" value="P:IMP metabolic process"/>
    <property type="evidence" value="ECO:0007669"/>
    <property type="project" value="TreeGrafter"/>
</dbReference>
<dbReference type="SMART" id="SM00788">
    <property type="entry name" value="Adenylsucc_synt"/>
    <property type="match status" value="1"/>
</dbReference>
<evidence type="ECO:0000256" key="9">
    <source>
        <dbReference type="RuleBase" id="RU000520"/>
    </source>
</evidence>
<protein>
    <recommendedName>
        <fullName evidence="8">Adenylosuccinate synthetase, chloroplastic</fullName>
        <shortName evidence="8">AMPSase</shortName>
        <shortName evidence="8">AdSS</shortName>
        <ecNumber evidence="8">6.3.4.4</ecNumber>
    </recommendedName>
    <alternativeName>
        <fullName evidence="8">IMP--aspartate ligase</fullName>
    </alternativeName>
</protein>
<dbReference type="EC" id="6.3.4.4" evidence="8"/>
<evidence type="ECO:0000256" key="1">
    <source>
        <dbReference type="ARBA" id="ARBA00011738"/>
    </source>
</evidence>
<keyword evidence="8" id="KW-0934">Plastid</keyword>
<comment type="cofactor">
    <cofactor evidence="8">
        <name>Mg(2+)</name>
        <dbReference type="ChEBI" id="CHEBI:18420"/>
    </cofactor>
    <text evidence="8">Binds 1 Mg(2+) ion per subunit.</text>
</comment>
<evidence type="ECO:0000256" key="7">
    <source>
        <dbReference type="ARBA" id="ARBA00023134"/>
    </source>
</evidence>
<organism evidence="10">
    <name type="scientific">Opuntia streptacantha</name>
    <name type="common">Prickly pear cactus</name>
    <name type="synonym">Opuntia cardona</name>
    <dbReference type="NCBI Taxonomy" id="393608"/>
    <lineage>
        <taxon>Eukaryota</taxon>
        <taxon>Viridiplantae</taxon>
        <taxon>Streptophyta</taxon>
        <taxon>Embryophyta</taxon>
        <taxon>Tracheophyta</taxon>
        <taxon>Spermatophyta</taxon>
        <taxon>Magnoliopsida</taxon>
        <taxon>eudicotyledons</taxon>
        <taxon>Gunneridae</taxon>
        <taxon>Pentapetalae</taxon>
        <taxon>Caryophyllales</taxon>
        <taxon>Cactineae</taxon>
        <taxon>Cactaceae</taxon>
        <taxon>Opuntioideae</taxon>
        <taxon>Opuntia</taxon>
    </lineage>
</organism>
<feature type="binding site" evidence="8">
    <location>
        <position position="143"/>
    </location>
    <ligand>
        <name>IMP</name>
        <dbReference type="ChEBI" id="CHEBI:58053"/>
    </ligand>
</feature>
<dbReference type="InterPro" id="IPR001114">
    <property type="entry name" value="Adenylosuccinate_synthetase"/>
</dbReference>
<dbReference type="Gene3D" id="3.40.440.10">
    <property type="entry name" value="Adenylosuccinate Synthetase, subunit A, domain 1"/>
    <property type="match status" value="1"/>
</dbReference>
<feature type="binding site" evidence="8">
    <location>
        <position position="145"/>
    </location>
    <ligand>
        <name>GTP</name>
        <dbReference type="ChEBI" id="CHEBI:37565"/>
    </ligand>
</feature>
<dbReference type="InterPro" id="IPR018220">
    <property type="entry name" value="Adenylosuccin_syn_GTP-bd"/>
</dbReference>
<proteinExistence type="inferred from homology"/>
<comment type="subunit">
    <text evidence="1 8">Homodimer.</text>
</comment>
<dbReference type="InterPro" id="IPR027417">
    <property type="entry name" value="P-loop_NTPase"/>
</dbReference>
<dbReference type="FunFam" id="3.90.170.10:FF:000001">
    <property type="entry name" value="Adenylosuccinate synthetase"/>
    <property type="match status" value="1"/>
</dbReference>
<evidence type="ECO:0000313" key="10">
    <source>
        <dbReference type="EMBL" id="MBA4624738.1"/>
    </source>
</evidence>
<feature type="binding site" evidence="8">
    <location>
        <begin position="139"/>
        <end position="145"/>
    </location>
    <ligand>
        <name>substrate</name>
    </ligand>
</feature>
<keyword evidence="5 8" id="KW-0658">Purine biosynthesis</keyword>
<dbReference type="SUPFAM" id="SSF52540">
    <property type="entry name" value="P-loop containing nucleoside triphosphate hydrolases"/>
    <property type="match status" value="2"/>
</dbReference>
<name>A0A7C8YR97_OPUST</name>
<comment type="pathway">
    <text evidence="8 9">Purine metabolism; AMP biosynthesis via de novo pathway; AMP from IMP: step 1/2.</text>
</comment>
<dbReference type="GO" id="GO:0009507">
    <property type="term" value="C:chloroplast"/>
    <property type="evidence" value="ECO:0007669"/>
    <property type="project" value="UniProtKB-SubCell"/>
</dbReference>
<feature type="binding site" evidence="8">
    <location>
        <begin position="171"/>
        <end position="173"/>
    </location>
    <ligand>
        <name>GTP</name>
        <dbReference type="ChEBI" id="CHEBI:37565"/>
    </ligand>
</feature>
<dbReference type="EMBL" id="GISG01048857">
    <property type="protein sequence ID" value="MBA4624738.1"/>
    <property type="molecule type" value="Transcribed_RNA"/>
</dbReference>
<dbReference type="InterPro" id="IPR042111">
    <property type="entry name" value="Adenylosuccinate_synth_dom3"/>
</dbReference>
<comment type="function">
    <text evidence="9">Plays an important role in the de novo pathway of purine nucleotide biosynthesis.</text>
</comment>
<dbReference type="GO" id="GO:0000287">
    <property type="term" value="F:magnesium ion binding"/>
    <property type="evidence" value="ECO:0007669"/>
    <property type="project" value="UniProtKB-UniRule"/>
</dbReference>
<reference evidence="10" key="1">
    <citation type="journal article" date="2013" name="J. Plant Res.">
        <title>Effect of fungi and light on seed germination of three Opuntia species from semiarid lands of central Mexico.</title>
        <authorList>
            <person name="Delgado-Sanchez P."/>
            <person name="Jimenez-Bremont J.F."/>
            <person name="Guerrero-Gonzalez Mde L."/>
            <person name="Flores J."/>
        </authorList>
    </citation>
    <scope>NUCLEOTIDE SEQUENCE</scope>
    <source>
        <tissue evidence="10">Cladode</tissue>
    </source>
</reference>
<dbReference type="GO" id="GO:0044208">
    <property type="term" value="P:'de novo' AMP biosynthetic process"/>
    <property type="evidence" value="ECO:0007669"/>
    <property type="project" value="UniProtKB-UniRule"/>
</dbReference>
<feature type="binding site" evidence="8">
    <location>
        <begin position="254"/>
        <end position="256"/>
    </location>
    <ligand>
        <name>GTP</name>
        <dbReference type="ChEBI" id="CHEBI:37565"/>
    </ligand>
</feature>
<dbReference type="InterPro" id="IPR042109">
    <property type="entry name" value="Adenylosuccinate_synth_dom1"/>
</dbReference>
<keyword evidence="8" id="KW-0150">Chloroplast</keyword>
<reference evidence="10" key="2">
    <citation type="submission" date="2020-07" db="EMBL/GenBank/DDBJ databases">
        <authorList>
            <person name="Vera ALvarez R."/>
            <person name="Arias-Moreno D.M."/>
            <person name="Jimenez-Jacinto V."/>
            <person name="Jimenez-Bremont J.F."/>
            <person name="Swaminathan K."/>
            <person name="Moose S.P."/>
            <person name="Guerrero-Gonzalez M.L."/>
            <person name="Marino-Ramirez L."/>
            <person name="Landsman D."/>
            <person name="Rodriguez-Kessler M."/>
            <person name="Delgado-Sanchez P."/>
        </authorList>
    </citation>
    <scope>NUCLEOTIDE SEQUENCE</scope>
    <source>
        <tissue evidence="10">Cladode</tissue>
    </source>
</reference>
<dbReference type="PANTHER" id="PTHR11846">
    <property type="entry name" value="ADENYLOSUCCINATE SYNTHETASE"/>
    <property type="match status" value="1"/>
</dbReference>
<comment type="function">
    <text evidence="8">Plays an important role in the de novo pathway and in the salvage pathway of purine nucleotide biosynthesis. Catalyzes the first commited step in the biosynthesis of AMP from IMP.</text>
</comment>
<evidence type="ECO:0000256" key="4">
    <source>
        <dbReference type="ARBA" id="ARBA00022741"/>
    </source>
</evidence>
<keyword evidence="7 8" id="KW-0342">GTP-binding</keyword>
<comment type="catalytic activity">
    <reaction evidence="8 9">
        <text>IMP + L-aspartate + GTP = N(6)-(1,2-dicarboxyethyl)-AMP + GDP + phosphate + 2 H(+)</text>
        <dbReference type="Rhea" id="RHEA:15753"/>
        <dbReference type="ChEBI" id="CHEBI:15378"/>
        <dbReference type="ChEBI" id="CHEBI:29991"/>
        <dbReference type="ChEBI" id="CHEBI:37565"/>
        <dbReference type="ChEBI" id="CHEBI:43474"/>
        <dbReference type="ChEBI" id="CHEBI:57567"/>
        <dbReference type="ChEBI" id="CHEBI:58053"/>
        <dbReference type="ChEBI" id="CHEBI:58189"/>
        <dbReference type="EC" id="6.3.4.4"/>
    </reaction>
</comment>
<dbReference type="AlphaFoldDB" id="A0A7C8YR97"/>
<evidence type="ECO:0000256" key="2">
    <source>
        <dbReference type="ARBA" id="ARBA00022598"/>
    </source>
</evidence>
<keyword evidence="2 8" id="KW-0436">Ligase</keyword>
<keyword evidence="6 8" id="KW-0460">Magnesium</keyword>
<dbReference type="UniPathway" id="UPA00075">
    <property type="reaction ID" value="UER00335"/>
</dbReference>
<evidence type="ECO:0000256" key="8">
    <source>
        <dbReference type="HAMAP-Rule" id="MF_03125"/>
    </source>
</evidence>
<comment type="caution">
    <text evidence="8">Lacks conserved residue(s) required for the propagation of feature annotation.</text>
</comment>
<dbReference type="GO" id="GO:0004019">
    <property type="term" value="F:adenylosuccinate synthase activity"/>
    <property type="evidence" value="ECO:0007669"/>
    <property type="project" value="UniProtKB-UniRule"/>
</dbReference>
<dbReference type="PANTHER" id="PTHR11846:SF0">
    <property type="entry name" value="ADENYLOSUCCINATE SYNTHETASE"/>
    <property type="match status" value="1"/>
</dbReference>
<evidence type="ECO:0000256" key="5">
    <source>
        <dbReference type="ARBA" id="ARBA00022755"/>
    </source>
</evidence>
<evidence type="ECO:0000256" key="6">
    <source>
        <dbReference type="ARBA" id="ARBA00022842"/>
    </source>
</evidence>